<proteinExistence type="predicted"/>
<keyword evidence="1 2" id="KW-0694">RNA-binding</keyword>
<dbReference type="InterPro" id="IPR036388">
    <property type="entry name" value="WH-like_DNA-bd_sf"/>
</dbReference>
<dbReference type="Gene3D" id="1.10.10.10">
    <property type="entry name" value="Winged helix-like DNA-binding domain superfamily/Winged helix DNA-binding domain"/>
    <property type="match status" value="1"/>
</dbReference>
<dbReference type="Pfam" id="PF05383">
    <property type="entry name" value="La"/>
    <property type="match status" value="1"/>
</dbReference>
<dbReference type="SUPFAM" id="SSF46785">
    <property type="entry name" value="Winged helix' DNA-binding domain"/>
    <property type="match status" value="1"/>
</dbReference>
<dbReference type="GeneID" id="17274629"/>
<accession>A0A0D3JZZ9</accession>
<dbReference type="CDD" id="cd07323">
    <property type="entry name" value="LAM"/>
    <property type="match status" value="1"/>
</dbReference>
<dbReference type="eggNOG" id="KOG2590">
    <property type="taxonomic scope" value="Eukaryota"/>
</dbReference>
<dbReference type="InterPro" id="IPR006630">
    <property type="entry name" value="La_HTH"/>
</dbReference>
<dbReference type="InterPro" id="IPR036390">
    <property type="entry name" value="WH_DNA-bd_sf"/>
</dbReference>
<name>A0A0D3JZZ9_EMIH1</name>
<protein>
    <recommendedName>
        <fullName evidence="4">HTH La-type RNA-binding domain-containing protein</fullName>
    </recommendedName>
</protein>
<reference evidence="5" key="2">
    <citation type="submission" date="2024-10" db="UniProtKB">
        <authorList>
            <consortium name="EnsemblProtists"/>
        </authorList>
    </citation>
    <scope>IDENTIFICATION</scope>
</reference>
<evidence type="ECO:0000256" key="3">
    <source>
        <dbReference type="SAM" id="MobiDB-lite"/>
    </source>
</evidence>
<evidence type="ECO:0000259" key="4">
    <source>
        <dbReference type="PROSITE" id="PS50961"/>
    </source>
</evidence>
<dbReference type="GO" id="GO:0005737">
    <property type="term" value="C:cytoplasm"/>
    <property type="evidence" value="ECO:0007669"/>
    <property type="project" value="UniProtKB-ARBA"/>
</dbReference>
<evidence type="ECO:0000256" key="1">
    <source>
        <dbReference type="ARBA" id="ARBA00022884"/>
    </source>
</evidence>
<organism evidence="5 6">
    <name type="scientific">Emiliania huxleyi (strain CCMP1516)</name>
    <dbReference type="NCBI Taxonomy" id="280463"/>
    <lineage>
        <taxon>Eukaryota</taxon>
        <taxon>Haptista</taxon>
        <taxon>Haptophyta</taxon>
        <taxon>Prymnesiophyceae</taxon>
        <taxon>Isochrysidales</taxon>
        <taxon>Noelaerhabdaceae</taxon>
        <taxon>Emiliania</taxon>
    </lineage>
</organism>
<keyword evidence="6" id="KW-1185">Reference proteome</keyword>
<dbReference type="PANTHER" id="PTHR22792">
    <property type="entry name" value="LUPUS LA PROTEIN-RELATED"/>
    <property type="match status" value="1"/>
</dbReference>
<dbReference type="RefSeq" id="XP_005781513.1">
    <property type="nucleotide sequence ID" value="XM_005781456.1"/>
</dbReference>
<evidence type="ECO:0000256" key="2">
    <source>
        <dbReference type="PROSITE-ProRule" id="PRU00332"/>
    </source>
</evidence>
<sequence>MFFPQTAEQLAYMQQVQQLQRLVVAQVNYYFSDENLLRDEYLRRQMDGEGWISIELLATFNRLRSLTTDLHLIGEVLDGRVRRRFDWQRWAPPSPGVPLASILRQPAMPPLPPLATPHHGGAEGAPLTPEAAGTALSRAPTAEHPRRRCGNWEPVAKGRRRGGKGGSGQLPAGLWTGSAAAPPDEAKNTGSGRPLA</sequence>
<dbReference type="SMART" id="SM00715">
    <property type="entry name" value="LA"/>
    <property type="match status" value="1"/>
</dbReference>
<dbReference type="Proteomes" id="UP000013827">
    <property type="component" value="Unassembled WGS sequence"/>
</dbReference>
<evidence type="ECO:0000313" key="6">
    <source>
        <dbReference type="Proteomes" id="UP000013827"/>
    </source>
</evidence>
<dbReference type="GO" id="GO:0003723">
    <property type="term" value="F:RNA binding"/>
    <property type="evidence" value="ECO:0007669"/>
    <property type="project" value="UniProtKB-UniRule"/>
</dbReference>
<dbReference type="InterPro" id="IPR045180">
    <property type="entry name" value="La_dom_prot"/>
</dbReference>
<dbReference type="STRING" id="2903.R1F773"/>
<feature type="region of interest" description="Disordered" evidence="3">
    <location>
        <begin position="108"/>
        <end position="196"/>
    </location>
</feature>
<reference evidence="6" key="1">
    <citation type="journal article" date="2013" name="Nature">
        <title>Pan genome of the phytoplankton Emiliania underpins its global distribution.</title>
        <authorList>
            <person name="Read B.A."/>
            <person name="Kegel J."/>
            <person name="Klute M.J."/>
            <person name="Kuo A."/>
            <person name="Lefebvre S.C."/>
            <person name="Maumus F."/>
            <person name="Mayer C."/>
            <person name="Miller J."/>
            <person name="Monier A."/>
            <person name="Salamov A."/>
            <person name="Young J."/>
            <person name="Aguilar M."/>
            <person name="Claverie J.M."/>
            <person name="Frickenhaus S."/>
            <person name="Gonzalez K."/>
            <person name="Herman E.K."/>
            <person name="Lin Y.C."/>
            <person name="Napier J."/>
            <person name="Ogata H."/>
            <person name="Sarno A.F."/>
            <person name="Shmutz J."/>
            <person name="Schroeder D."/>
            <person name="de Vargas C."/>
            <person name="Verret F."/>
            <person name="von Dassow P."/>
            <person name="Valentin K."/>
            <person name="Van de Peer Y."/>
            <person name="Wheeler G."/>
            <person name="Dacks J.B."/>
            <person name="Delwiche C.F."/>
            <person name="Dyhrman S.T."/>
            <person name="Glockner G."/>
            <person name="John U."/>
            <person name="Richards T."/>
            <person name="Worden A.Z."/>
            <person name="Zhang X."/>
            <person name="Grigoriev I.V."/>
            <person name="Allen A.E."/>
            <person name="Bidle K."/>
            <person name="Borodovsky M."/>
            <person name="Bowler C."/>
            <person name="Brownlee C."/>
            <person name="Cock J.M."/>
            <person name="Elias M."/>
            <person name="Gladyshev V.N."/>
            <person name="Groth M."/>
            <person name="Guda C."/>
            <person name="Hadaegh A."/>
            <person name="Iglesias-Rodriguez M.D."/>
            <person name="Jenkins J."/>
            <person name="Jones B.M."/>
            <person name="Lawson T."/>
            <person name="Leese F."/>
            <person name="Lindquist E."/>
            <person name="Lobanov A."/>
            <person name="Lomsadze A."/>
            <person name="Malik S.B."/>
            <person name="Marsh M.E."/>
            <person name="Mackinder L."/>
            <person name="Mock T."/>
            <person name="Mueller-Roeber B."/>
            <person name="Pagarete A."/>
            <person name="Parker M."/>
            <person name="Probert I."/>
            <person name="Quesneville H."/>
            <person name="Raines C."/>
            <person name="Rensing S.A."/>
            <person name="Riano-Pachon D.M."/>
            <person name="Richier S."/>
            <person name="Rokitta S."/>
            <person name="Shiraiwa Y."/>
            <person name="Soanes D.M."/>
            <person name="van der Giezen M."/>
            <person name="Wahlund T.M."/>
            <person name="Williams B."/>
            <person name="Wilson W."/>
            <person name="Wolfe G."/>
            <person name="Wurch L.L."/>
        </authorList>
    </citation>
    <scope>NUCLEOTIDE SEQUENCE</scope>
</reference>
<dbReference type="KEGG" id="ehx:EMIHUDRAFT_234169"/>
<dbReference type="EnsemblProtists" id="EOD29084">
    <property type="protein sequence ID" value="EOD29084"/>
    <property type="gene ID" value="EMIHUDRAFT_234169"/>
</dbReference>
<dbReference type="PROSITE" id="PS50961">
    <property type="entry name" value="HTH_LA"/>
    <property type="match status" value="1"/>
</dbReference>
<dbReference type="PANTHER" id="PTHR22792:SF132">
    <property type="entry name" value="LA-RELATED PROTEIN 1"/>
    <property type="match status" value="1"/>
</dbReference>
<dbReference type="HOGENOM" id="CLU_1392506_0_0_1"/>
<dbReference type="AlphaFoldDB" id="A0A0D3JZZ9"/>
<evidence type="ECO:0000313" key="5">
    <source>
        <dbReference type="EnsemblProtists" id="EOD29084"/>
    </source>
</evidence>
<dbReference type="PaxDb" id="2903-EOD29084"/>
<feature type="domain" description="HTH La-type RNA-binding" evidence="4">
    <location>
        <begin position="13"/>
        <end position="116"/>
    </location>
</feature>